<dbReference type="HOGENOM" id="CLU_084428_0_0_0"/>
<gene>
    <name evidence="2" type="ordered locus">Deipr_0623</name>
</gene>
<sequence>MLPGMTNSSKSKKQGGRYSRGKGATGSRAQGRGGVTRDALPPARMESRGSTERLKEGETFQRGTGRKAAPRVSKSEGPQKRLPQLRQVQLEAPPETAVFRDRDGEKHTFADSKLRRIAAQILSEKGKHWRYRAFPFPIFTDRGHEQTLHFDFYIYDAEDTVIRLILVVPRESREVWDKVGRFKRQYPMYEYELWTPERLAALQSGRGRGGRLEF</sequence>
<dbReference type="KEGG" id="dpt:Deipr_0623"/>
<evidence type="ECO:0000313" key="2">
    <source>
        <dbReference type="EMBL" id="ADY25784.1"/>
    </source>
</evidence>
<proteinExistence type="predicted"/>
<evidence type="ECO:0000313" key="3">
    <source>
        <dbReference type="Proteomes" id="UP000007718"/>
    </source>
</evidence>
<dbReference type="STRING" id="693977.Deipr_0623"/>
<keyword evidence="3" id="KW-1185">Reference proteome</keyword>
<dbReference type="EMBL" id="CP002536">
    <property type="protein sequence ID" value="ADY25784.1"/>
    <property type="molecule type" value="Genomic_DNA"/>
</dbReference>
<organism evidence="2 3">
    <name type="scientific">Deinococcus proteolyticus (strain ATCC 35074 / DSM 20540 / JCM 6276 / NBRC 101906 / NCIMB 13154 / VKM Ac-1939 / CCM 2703 / MRP)</name>
    <dbReference type="NCBI Taxonomy" id="693977"/>
    <lineage>
        <taxon>Bacteria</taxon>
        <taxon>Thermotogati</taxon>
        <taxon>Deinococcota</taxon>
        <taxon>Deinococci</taxon>
        <taxon>Deinococcales</taxon>
        <taxon>Deinococcaceae</taxon>
        <taxon>Deinococcus</taxon>
    </lineage>
</organism>
<accession>F0RL11</accession>
<feature type="compositionally biased region" description="Basic and acidic residues" evidence="1">
    <location>
        <begin position="45"/>
        <end position="59"/>
    </location>
</feature>
<reference evidence="2 3" key="2">
    <citation type="journal article" date="2012" name="Stand. Genomic Sci.">
        <title>Complete genome sequence of the orange-red pigmented, radioresistant Deinococcus proteolyticus type strain (MRP(T)).</title>
        <authorList>
            <person name="Copeland A."/>
            <person name="Zeytun A."/>
            <person name="Yassawong M."/>
            <person name="Nolan M."/>
            <person name="Lucas S."/>
            <person name="Hammon N."/>
            <person name="Deshpande S."/>
            <person name="Cheng J.F."/>
            <person name="Han C."/>
            <person name="Tapia R."/>
            <person name="Goodwin L.A."/>
            <person name="Pitluck S."/>
            <person name="Mavromatis K."/>
            <person name="Liolios K."/>
            <person name="Pagani I."/>
            <person name="Ivanova N."/>
            <person name="Mikhailova N."/>
            <person name="Pati A."/>
            <person name="Chen A."/>
            <person name="Palaniappan K."/>
            <person name="Land M."/>
            <person name="Hauser L."/>
            <person name="Jeffries C.D."/>
            <person name="Brambilla E.M."/>
            <person name="Rohde M."/>
            <person name="Sikorski J."/>
            <person name="Pukall R."/>
            <person name="Goker M."/>
            <person name="Detter J.C."/>
            <person name="Woyke T."/>
            <person name="Bristow J."/>
            <person name="Eisen J.A."/>
            <person name="Markowitz V."/>
            <person name="Hugenholtz P."/>
            <person name="Kyrpides N.C."/>
            <person name="Klenk H.P."/>
            <person name="Lapidus A."/>
        </authorList>
    </citation>
    <scope>NUCLEOTIDE SEQUENCE [LARGE SCALE GENOMIC DNA]</scope>
    <source>
        <strain evidence="3">ATCC 35074 / DSM 20540 / JCM 6276 / NBRC 101906 / NCIMB 13154 / VKM Ac-1939 / CCM 2703 / MRP</strain>
    </source>
</reference>
<name>F0RL11_DEIPM</name>
<protein>
    <submittedName>
        <fullName evidence="2">Uncharacterized protein</fullName>
    </submittedName>
</protein>
<reference evidence="3" key="1">
    <citation type="submission" date="2011-02" db="EMBL/GenBank/DDBJ databases">
        <title>The complete sequence of chromosome of Deinococcus proteolyticus DSM 20540.</title>
        <authorList>
            <consortium name="US DOE Joint Genome Institute (JGI-PGF)"/>
            <person name="Lucas S."/>
            <person name="Copeland A."/>
            <person name="Lapidus A."/>
            <person name="Bruce D."/>
            <person name="Goodwin L."/>
            <person name="Pitluck S."/>
            <person name="Kyrpides N."/>
            <person name="Mavromatis K."/>
            <person name="Pagani I."/>
            <person name="Ivanova N."/>
            <person name="Ovchinnikova G."/>
            <person name="Zeytun A."/>
            <person name="Detter J.C."/>
            <person name="Han C."/>
            <person name="Land M."/>
            <person name="Hauser L."/>
            <person name="Markowitz V."/>
            <person name="Cheng J.-F."/>
            <person name="Hugenholtz P."/>
            <person name="Woyke T."/>
            <person name="Wu D."/>
            <person name="Pukall R."/>
            <person name="Steenblock K."/>
            <person name="Brambilla E."/>
            <person name="Klenk H.-P."/>
            <person name="Eisen J.A."/>
        </authorList>
    </citation>
    <scope>NUCLEOTIDE SEQUENCE [LARGE SCALE GENOMIC DNA]</scope>
    <source>
        <strain evidence="3">ATCC 35074 / DSM 20540 / JCM 6276 / NBRC 101906 / NCIMB 13154 / VKM Ac-1939 / CCM 2703 / MRP</strain>
    </source>
</reference>
<dbReference type="Proteomes" id="UP000007718">
    <property type="component" value="Chromosome"/>
</dbReference>
<feature type="region of interest" description="Disordered" evidence="1">
    <location>
        <begin position="1"/>
        <end position="83"/>
    </location>
</feature>
<evidence type="ECO:0000256" key="1">
    <source>
        <dbReference type="SAM" id="MobiDB-lite"/>
    </source>
</evidence>
<dbReference type="AlphaFoldDB" id="F0RL11"/>